<dbReference type="Pfam" id="PF11913">
    <property type="entry name" value="DUF3431"/>
    <property type="match status" value="1"/>
</dbReference>
<dbReference type="AlphaFoldDB" id="A0A1L9SFV8"/>
<evidence type="ECO:0000256" key="1">
    <source>
        <dbReference type="SAM" id="MobiDB-lite"/>
    </source>
</evidence>
<protein>
    <submittedName>
        <fullName evidence="2">Uncharacterized protein</fullName>
    </submittedName>
</protein>
<dbReference type="PANTHER" id="PTHR37490:SF3">
    <property type="entry name" value="DUF3431 DOMAIN CONTAINING PROTEIN"/>
    <property type="match status" value="1"/>
</dbReference>
<name>A0A1L9SFV8_9EURO</name>
<keyword evidence="3" id="KW-1185">Reference proteome</keyword>
<feature type="region of interest" description="Disordered" evidence="1">
    <location>
        <begin position="434"/>
        <end position="547"/>
    </location>
</feature>
<feature type="compositionally biased region" description="Basic residues" evidence="1">
    <location>
        <begin position="524"/>
        <end position="534"/>
    </location>
</feature>
<feature type="compositionally biased region" description="Polar residues" evidence="1">
    <location>
        <begin position="718"/>
        <end position="737"/>
    </location>
</feature>
<dbReference type="GeneID" id="34612302"/>
<reference evidence="3" key="1">
    <citation type="journal article" date="2017" name="Genome Biol.">
        <title>Comparative genomics reveals high biological diversity and specific adaptations in the industrially and medically important fungal genus Aspergillus.</title>
        <authorList>
            <person name="de Vries R.P."/>
            <person name="Riley R."/>
            <person name="Wiebenga A."/>
            <person name="Aguilar-Osorio G."/>
            <person name="Amillis S."/>
            <person name="Uchima C.A."/>
            <person name="Anderluh G."/>
            <person name="Asadollahi M."/>
            <person name="Askin M."/>
            <person name="Barry K."/>
            <person name="Battaglia E."/>
            <person name="Bayram O."/>
            <person name="Benocci T."/>
            <person name="Braus-Stromeyer S.A."/>
            <person name="Caldana C."/>
            <person name="Canovas D."/>
            <person name="Cerqueira G.C."/>
            <person name="Chen F."/>
            <person name="Chen W."/>
            <person name="Choi C."/>
            <person name="Clum A."/>
            <person name="Dos Santos R.A."/>
            <person name="Damasio A.R."/>
            <person name="Diallinas G."/>
            <person name="Emri T."/>
            <person name="Fekete E."/>
            <person name="Flipphi M."/>
            <person name="Freyberg S."/>
            <person name="Gallo A."/>
            <person name="Gournas C."/>
            <person name="Habgood R."/>
            <person name="Hainaut M."/>
            <person name="Harispe M.L."/>
            <person name="Henrissat B."/>
            <person name="Hilden K.S."/>
            <person name="Hope R."/>
            <person name="Hossain A."/>
            <person name="Karabika E."/>
            <person name="Karaffa L."/>
            <person name="Karanyi Z."/>
            <person name="Krasevec N."/>
            <person name="Kuo A."/>
            <person name="Kusch H."/>
            <person name="LaButti K."/>
            <person name="Lagendijk E.L."/>
            <person name="Lapidus A."/>
            <person name="Levasseur A."/>
            <person name="Lindquist E."/>
            <person name="Lipzen A."/>
            <person name="Logrieco A.F."/>
            <person name="MacCabe A."/>
            <person name="Maekelae M.R."/>
            <person name="Malavazi I."/>
            <person name="Melin P."/>
            <person name="Meyer V."/>
            <person name="Mielnichuk N."/>
            <person name="Miskei M."/>
            <person name="Molnar A.P."/>
            <person name="Mule G."/>
            <person name="Ngan C.Y."/>
            <person name="Orejas M."/>
            <person name="Orosz E."/>
            <person name="Ouedraogo J.P."/>
            <person name="Overkamp K.M."/>
            <person name="Park H.-S."/>
            <person name="Perrone G."/>
            <person name="Piumi F."/>
            <person name="Punt P.J."/>
            <person name="Ram A.F."/>
            <person name="Ramon A."/>
            <person name="Rauscher S."/>
            <person name="Record E."/>
            <person name="Riano-Pachon D.M."/>
            <person name="Robert V."/>
            <person name="Roehrig J."/>
            <person name="Ruller R."/>
            <person name="Salamov A."/>
            <person name="Salih N.S."/>
            <person name="Samson R.A."/>
            <person name="Sandor E."/>
            <person name="Sanguinetti M."/>
            <person name="Schuetze T."/>
            <person name="Sepcic K."/>
            <person name="Shelest E."/>
            <person name="Sherlock G."/>
            <person name="Sophianopoulou V."/>
            <person name="Squina F.M."/>
            <person name="Sun H."/>
            <person name="Susca A."/>
            <person name="Todd R.B."/>
            <person name="Tsang A."/>
            <person name="Unkles S.E."/>
            <person name="van de Wiele N."/>
            <person name="van Rossen-Uffink D."/>
            <person name="Oliveira J.V."/>
            <person name="Vesth T.C."/>
            <person name="Visser J."/>
            <person name="Yu J.-H."/>
            <person name="Zhou M."/>
            <person name="Andersen M.R."/>
            <person name="Archer D.B."/>
            <person name="Baker S.E."/>
            <person name="Benoit I."/>
            <person name="Brakhage A.A."/>
            <person name="Braus G.H."/>
            <person name="Fischer R."/>
            <person name="Frisvad J.C."/>
            <person name="Goldman G.H."/>
            <person name="Houbraken J."/>
            <person name="Oakley B."/>
            <person name="Pocsi I."/>
            <person name="Scazzocchio C."/>
            <person name="Seiboth B."/>
            <person name="vanKuyk P.A."/>
            <person name="Wortman J."/>
            <person name="Dyer P.S."/>
            <person name="Grigoriev I.V."/>
        </authorList>
    </citation>
    <scope>NUCLEOTIDE SEQUENCE [LARGE SCALE GENOMIC DNA]</scope>
    <source>
        <strain evidence="3">CBS 506.65</strain>
    </source>
</reference>
<dbReference type="InterPro" id="IPR021838">
    <property type="entry name" value="DUF3431"/>
</dbReference>
<dbReference type="VEuPathDB" id="FungiDB:ASPZODRAFT_152288"/>
<dbReference type="OrthoDB" id="426718at2759"/>
<dbReference type="STRING" id="1073090.A0A1L9SFV8"/>
<feature type="compositionally biased region" description="Basic and acidic residues" evidence="1">
    <location>
        <begin position="696"/>
        <end position="717"/>
    </location>
</feature>
<evidence type="ECO:0000313" key="2">
    <source>
        <dbReference type="EMBL" id="OJJ46056.1"/>
    </source>
</evidence>
<dbReference type="PANTHER" id="PTHR37490">
    <property type="entry name" value="EXPRESSED PROTEIN"/>
    <property type="match status" value="1"/>
</dbReference>
<feature type="region of interest" description="Disordered" evidence="1">
    <location>
        <begin position="696"/>
        <end position="783"/>
    </location>
</feature>
<feature type="compositionally biased region" description="Basic and acidic residues" evidence="1">
    <location>
        <begin position="535"/>
        <end position="546"/>
    </location>
</feature>
<feature type="compositionally biased region" description="Low complexity" evidence="1">
    <location>
        <begin position="506"/>
        <end position="523"/>
    </location>
</feature>
<dbReference type="RefSeq" id="XP_022580566.1">
    <property type="nucleotide sequence ID" value="XM_022725838.1"/>
</dbReference>
<feature type="compositionally biased region" description="Low complexity" evidence="1">
    <location>
        <begin position="740"/>
        <end position="767"/>
    </location>
</feature>
<dbReference type="EMBL" id="KV878343">
    <property type="protein sequence ID" value="OJJ46056.1"/>
    <property type="molecule type" value="Genomic_DNA"/>
</dbReference>
<gene>
    <name evidence="2" type="ORF">ASPZODRAFT_152288</name>
</gene>
<accession>A0A1L9SFV8</accession>
<sequence>MVTPRRRAILLLGFVCIWPLFLTVRTLSNKWRDLSQLAGMGDLLYAPRPAYHPGVPKPPGSNYSKILVAPRMTEEDTSWIAKELPDWESAIYVADDPTAELHPPMNKGHEVMVYLSYIIENYDQLPDIIAFMHSHQFAWHNEEIFETDAAQMLRRLNPARVIREGYMNLRCVWAPGCPSWMHPGTLKEDRTKQEETMLARSWGEIFPEEPIPDVLAQPCCAQFAVSRERILSIPRSRFIFWRDWMLRTELSDYISGRIWEYLWHVIFTGENVVCPQEHVCYCDGYGLCFGGEDTYNTFQKARNEKTKLEDQLTHWRDRARLLESTRGRGRLSESSRLHVPDPGVDIDFQNKIEEKRRIIAEMLADAEARGANPELRAAELGIATAGYAPNDNQLAGLVEAATAAAGQDVSEWAAAAAVAAAAGAVGHHHHLDGYGPEMHIEGDEFGDETFSTGAPGGRQIRGSGPASGPDQVQSSGLSRAVSRKRKRNDDALDPALTAPGPGMTGQHASQQHPQHQNQQQSQQQHHHHHHHHHPQQHDFDGGDLDIRTLPTQQSLSEARAAGVHSAAALFRQPSNSKKYTRPPMSKLFSSLELSPENFLHLQAAAKTYMLDDNHPERRDCVGQRGKGDSEMVKLRLWNCVRHFLDAEGNGERFFGEGAIGDGMGPRTNIWPRDQHRIISLVIPLLRRMVTNERQRQYAIETRKGGATDERKKQKTEDGQQPSATGGSPPSYFSNDQLHMTPPQQQAQQQPQTQGQTQQQQQQQQQQQSEHVAESQPHLQSDATTELGLTDLFLEGYPTEWDKIADSYVLYNQGSELDNLWAISGLQQPEWRGLVAAIDSHYQIYHHGSYECPKPCEDHNIDRILSADVSSSLHWRIGGVHNQVVQNEFATSITRDVSRVIRDTLAKRSSHSPAPGTSTSQLSQPMMHMPAFAAPAVPSSNAFTGTVANAAAPAAPAAPDSQSQILLRVNILQQGKRILQRLDLPAEHCPDLNSLRQAVTRFCMGRLPRDANPSAWNPAWKFKVWLPEGIAPIQTDGEWSIALLSAGSVDWMDGDLKVLVETGQP</sequence>
<proteinExistence type="predicted"/>
<organism evidence="2 3">
    <name type="scientific">Penicilliopsis zonata CBS 506.65</name>
    <dbReference type="NCBI Taxonomy" id="1073090"/>
    <lineage>
        <taxon>Eukaryota</taxon>
        <taxon>Fungi</taxon>
        <taxon>Dikarya</taxon>
        <taxon>Ascomycota</taxon>
        <taxon>Pezizomycotina</taxon>
        <taxon>Eurotiomycetes</taxon>
        <taxon>Eurotiomycetidae</taxon>
        <taxon>Eurotiales</taxon>
        <taxon>Aspergillaceae</taxon>
        <taxon>Penicilliopsis</taxon>
    </lineage>
</organism>
<evidence type="ECO:0000313" key="3">
    <source>
        <dbReference type="Proteomes" id="UP000184188"/>
    </source>
</evidence>
<dbReference type="Proteomes" id="UP000184188">
    <property type="component" value="Unassembled WGS sequence"/>
</dbReference>